<gene>
    <name evidence="3" type="ORF">COV62_00180</name>
</gene>
<organism evidence="3 4">
    <name type="scientific">Candidatus Nealsonbacteria bacterium CG11_big_fil_rev_8_21_14_0_20_35_11</name>
    <dbReference type="NCBI Taxonomy" id="1974713"/>
    <lineage>
        <taxon>Bacteria</taxon>
        <taxon>Candidatus Nealsoniibacteriota</taxon>
    </lineage>
</organism>
<comment type="caution">
    <text evidence="3">The sequence shown here is derived from an EMBL/GenBank/DDBJ whole genome shotgun (WGS) entry which is preliminary data.</text>
</comment>
<dbReference type="Proteomes" id="UP000231139">
    <property type="component" value="Unassembled WGS sequence"/>
</dbReference>
<feature type="domain" description="Zinc-ribbon" evidence="2">
    <location>
        <begin position="12"/>
        <end position="31"/>
    </location>
</feature>
<keyword evidence="1" id="KW-0812">Transmembrane</keyword>
<dbReference type="InterPro" id="IPR026870">
    <property type="entry name" value="Zinc_ribbon_dom"/>
</dbReference>
<dbReference type="AlphaFoldDB" id="A0A2H0N1Q2"/>
<evidence type="ECO:0000256" key="1">
    <source>
        <dbReference type="SAM" id="Phobius"/>
    </source>
</evidence>
<reference evidence="3 4" key="1">
    <citation type="submission" date="2017-09" db="EMBL/GenBank/DDBJ databases">
        <title>Depth-based differentiation of microbial function through sediment-hosted aquifers and enrichment of novel symbionts in the deep terrestrial subsurface.</title>
        <authorList>
            <person name="Probst A.J."/>
            <person name="Ladd B."/>
            <person name="Jarett J.K."/>
            <person name="Geller-Mcgrath D.E."/>
            <person name="Sieber C.M."/>
            <person name="Emerson J.B."/>
            <person name="Anantharaman K."/>
            <person name="Thomas B.C."/>
            <person name="Malmstrom R."/>
            <person name="Stieglmeier M."/>
            <person name="Klingl A."/>
            <person name="Woyke T."/>
            <person name="Ryan C.M."/>
            <person name="Banfield J.F."/>
        </authorList>
    </citation>
    <scope>NUCLEOTIDE SEQUENCE [LARGE SCALE GENOMIC DNA]</scope>
    <source>
        <strain evidence="3">CG11_big_fil_rev_8_21_14_0_20_35_11</strain>
    </source>
</reference>
<evidence type="ECO:0000259" key="2">
    <source>
        <dbReference type="Pfam" id="PF13240"/>
    </source>
</evidence>
<protein>
    <recommendedName>
        <fullName evidence="2">Zinc-ribbon domain-containing protein</fullName>
    </recommendedName>
</protein>
<feature type="transmembrane region" description="Helical" evidence="1">
    <location>
        <begin position="43"/>
        <end position="60"/>
    </location>
</feature>
<keyword evidence="1" id="KW-1133">Transmembrane helix</keyword>
<sequence>MEKTIKVKATKFCPNCGVEIDAKAEICPKCGVRIKREEVKNPGIAAVLSVLYVGLGQIYNGEVGKGIGFIIIGIILIVSMFILIGFILYPIFWIFNVYDAYTTAKKINLNEDSSI</sequence>
<dbReference type="Pfam" id="PF13240">
    <property type="entry name" value="Zn_Ribbon_1"/>
    <property type="match status" value="1"/>
</dbReference>
<evidence type="ECO:0000313" key="3">
    <source>
        <dbReference type="EMBL" id="PIR02837.1"/>
    </source>
</evidence>
<feature type="transmembrane region" description="Helical" evidence="1">
    <location>
        <begin position="66"/>
        <end position="95"/>
    </location>
</feature>
<name>A0A2H0N1Q2_9BACT</name>
<evidence type="ECO:0000313" key="4">
    <source>
        <dbReference type="Proteomes" id="UP000231139"/>
    </source>
</evidence>
<dbReference type="EMBL" id="PCWK01000004">
    <property type="protein sequence ID" value="PIR02837.1"/>
    <property type="molecule type" value="Genomic_DNA"/>
</dbReference>
<accession>A0A2H0N1Q2</accession>
<keyword evidence="1" id="KW-0472">Membrane</keyword>
<proteinExistence type="predicted"/>